<protein>
    <recommendedName>
        <fullName evidence="3">SGNH hydrolase-type esterase domain-containing protein</fullName>
    </recommendedName>
</protein>
<dbReference type="OrthoDB" id="544608at2759"/>
<sequence length="442" mass="48960">MCDVAPELCEEYGEGKLARSIGFGGTNVRLKRFFDKAARGEGFTVGLIGGSVSKGFGLNEHGILNEYNPRNLGRVIFDNLNELYPAPNGTAIGKSGSEDGGGKNGFVNGAQGGTGKLWLFIAVIRIAHPALGSDYFSLCFKEHIPEDVDLIIVELAVNDQLILKSIDQYELMVRGLLDLPNQPAIISLEVPALVFHQIGLGGDMHESVSQYYDIPIISLRNAILPDILADNELVKTWFAYYGGFEPADNMKNFDKRHGHRLIGNLTSAYFDTVRCEMERDRPAKIDTTIPPLPRLRLTQSFDYDAVTLKIEPSCFSMNSEKHKLVPVENDGWREWNWEKKNYLIADKPGSTISFAFSVAMGKVTLSYQRSAAFGLGSINCWVDDDRASSRRVDGYWENNINVGQSLTLDGITPGSHTLHCELLEDTKDPGGGKEFRIISVMR</sequence>
<dbReference type="EMBL" id="MCFC01000001">
    <property type="protein sequence ID" value="ORY35911.1"/>
    <property type="molecule type" value="Genomic_DNA"/>
</dbReference>
<dbReference type="InParanoid" id="A0A1Y2BMC8"/>
<reference evidence="1 2" key="1">
    <citation type="submission" date="2016-07" db="EMBL/GenBank/DDBJ databases">
        <title>Pervasive Adenine N6-methylation of Active Genes in Fungi.</title>
        <authorList>
            <consortium name="DOE Joint Genome Institute"/>
            <person name="Mondo S.J."/>
            <person name="Dannebaum R.O."/>
            <person name="Kuo R.C."/>
            <person name="Labutti K."/>
            <person name="Haridas S."/>
            <person name="Kuo A."/>
            <person name="Salamov A."/>
            <person name="Ahrendt S.R."/>
            <person name="Lipzen A."/>
            <person name="Sullivan W."/>
            <person name="Andreopoulos W.B."/>
            <person name="Clum A."/>
            <person name="Lindquist E."/>
            <person name="Daum C."/>
            <person name="Ramamoorthy G.K."/>
            <person name="Gryganskyi A."/>
            <person name="Culley D."/>
            <person name="Magnuson J.K."/>
            <person name="James T.Y."/>
            <person name="O'Malley M.A."/>
            <person name="Stajich J.E."/>
            <person name="Spatafora J.W."/>
            <person name="Visel A."/>
            <person name="Grigoriev I.V."/>
        </authorList>
    </citation>
    <scope>NUCLEOTIDE SEQUENCE [LARGE SCALE GENOMIC DNA]</scope>
    <source>
        <strain evidence="1 2">68-887.2</strain>
    </source>
</reference>
<name>A0A1Y2BMC8_9TREE</name>
<comment type="caution">
    <text evidence="1">The sequence shown here is derived from an EMBL/GenBank/DDBJ whole genome shotgun (WGS) entry which is preliminary data.</text>
</comment>
<dbReference type="AlphaFoldDB" id="A0A1Y2BMC8"/>
<dbReference type="Proteomes" id="UP000193986">
    <property type="component" value="Unassembled WGS sequence"/>
</dbReference>
<organism evidence="1 2">
    <name type="scientific">Naematelia encephala</name>
    <dbReference type="NCBI Taxonomy" id="71784"/>
    <lineage>
        <taxon>Eukaryota</taxon>
        <taxon>Fungi</taxon>
        <taxon>Dikarya</taxon>
        <taxon>Basidiomycota</taxon>
        <taxon>Agaricomycotina</taxon>
        <taxon>Tremellomycetes</taxon>
        <taxon>Tremellales</taxon>
        <taxon>Naemateliaceae</taxon>
        <taxon>Naematelia</taxon>
    </lineage>
</organism>
<proteinExistence type="predicted"/>
<gene>
    <name evidence="1" type="ORF">BCR39DRAFT_568808</name>
</gene>
<dbReference type="PANTHER" id="PTHR34407:SF1">
    <property type="entry name" value="SGNH HYDROLASE-TYPE ESTERASE DOMAIN-CONTAINING PROTEIN"/>
    <property type="match status" value="1"/>
</dbReference>
<evidence type="ECO:0008006" key="3">
    <source>
        <dbReference type="Google" id="ProtNLM"/>
    </source>
</evidence>
<evidence type="ECO:0000313" key="1">
    <source>
        <dbReference type="EMBL" id="ORY35911.1"/>
    </source>
</evidence>
<evidence type="ECO:0000313" key="2">
    <source>
        <dbReference type="Proteomes" id="UP000193986"/>
    </source>
</evidence>
<dbReference type="PANTHER" id="PTHR34407">
    <property type="entry name" value="EXPRESSED PROTEIN"/>
    <property type="match status" value="1"/>
</dbReference>
<keyword evidence="2" id="KW-1185">Reference proteome</keyword>
<accession>A0A1Y2BMC8</accession>
<dbReference type="SUPFAM" id="SSF52266">
    <property type="entry name" value="SGNH hydrolase"/>
    <property type="match status" value="1"/>
</dbReference>